<dbReference type="InterPro" id="IPR033647">
    <property type="entry name" value="Aar2_N"/>
</dbReference>
<comment type="caution">
    <text evidence="4">The sequence shown here is derived from an EMBL/GenBank/DDBJ whole genome shotgun (WGS) entry which is preliminary data.</text>
</comment>
<dbReference type="EMBL" id="VJMJ01000070">
    <property type="protein sequence ID" value="KAF0738763.1"/>
    <property type="molecule type" value="Genomic_DNA"/>
</dbReference>
<dbReference type="Gene3D" id="2.60.34.20">
    <property type="match status" value="1"/>
</dbReference>
<dbReference type="Pfam" id="PF20981">
    <property type="entry name" value="AAR2_1st"/>
    <property type="match status" value="1"/>
</dbReference>
<dbReference type="InterPro" id="IPR038516">
    <property type="entry name" value="AAR2_N_sf"/>
</dbReference>
<accession>A0A6G0XET0</accession>
<evidence type="ECO:0000259" key="2">
    <source>
        <dbReference type="Pfam" id="PF05282"/>
    </source>
</evidence>
<dbReference type="Proteomes" id="UP000481153">
    <property type="component" value="Unassembled WGS sequence"/>
</dbReference>
<feature type="domain" description="AAR2 N-terminal" evidence="3">
    <location>
        <begin position="9"/>
        <end position="136"/>
    </location>
</feature>
<dbReference type="FunFam" id="2.60.34.20:FF:000001">
    <property type="entry name" value="protein AAR2 homolog"/>
    <property type="match status" value="1"/>
</dbReference>
<feature type="domain" description="AAR2 C-terminal" evidence="2">
    <location>
        <begin position="174"/>
        <end position="327"/>
    </location>
</feature>
<evidence type="ECO:0000259" key="3">
    <source>
        <dbReference type="Pfam" id="PF20981"/>
    </source>
</evidence>
<gene>
    <name evidence="4" type="ORF">Ae201684_005378</name>
</gene>
<evidence type="ECO:0000256" key="1">
    <source>
        <dbReference type="ARBA" id="ARBA00006281"/>
    </source>
</evidence>
<dbReference type="CDD" id="cd13778">
    <property type="entry name" value="Aar2_C"/>
    <property type="match status" value="1"/>
</dbReference>
<protein>
    <recommendedName>
        <fullName evidence="6">AAR2 splicing factor homolog</fullName>
    </recommendedName>
</protein>
<dbReference type="GO" id="GO:0000244">
    <property type="term" value="P:spliceosomal tri-snRNP complex assembly"/>
    <property type="evidence" value="ECO:0007669"/>
    <property type="project" value="TreeGrafter"/>
</dbReference>
<dbReference type="InterPro" id="IPR038514">
    <property type="entry name" value="AAR2_C_sf"/>
</dbReference>
<comment type="similarity">
    <text evidence="1">Belongs to the AAR2 family.</text>
</comment>
<dbReference type="Pfam" id="PF05282">
    <property type="entry name" value="AAR2"/>
    <property type="match status" value="1"/>
</dbReference>
<keyword evidence="5" id="KW-1185">Reference proteome</keyword>
<dbReference type="InterPro" id="IPR007946">
    <property type="entry name" value="AAR2"/>
</dbReference>
<evidence type="ECO:0000313" key="5">
    <source>
        <dbReference type="Proteomes" id="UP000481153"/>
    </source>
</evidence>
<dbReference type="AlphaFoldDB" id="A0A6G0XET0"/>
<dbReference type="PANTHER" id="PTHR12689">
    <property type="entry name" value="A1 CISTRON SPLICING FACTOR AAR2-RELATED"/>
    <property type="match status" value="1"/>
</dbReference>
<organism evidence="4 5">
    <name type="scientific">Aphanomyces euteiches</name>
    <dbReference type="NCBI Taxonomy" id="100861"/>
    <lineage>
        <taxon>Eukaryota</taxon>
        <taxon>Sar</taxon>
        <taxon>Stramenopiles</taxon>
        <taxon>Oomycota</taxon>
        <taxon>Saprolegniomycetes</taxon>
        <taxon>Saprolegniales</taxon>
        <taxon>Verrucalvaceae</taxon>
        <taxon>Aphanomyces</taxon>
    </lineage>
</organism>
<evidence type="ECO:0000313" key="4">
    <source>
        <dbReference type="EMBL" id="KAF0738763.1"/>
    </source>
</evidence>
<dbReference type="InterPro" id="IPR033648">
    <property type="entry name" value="AAR2_C"/>
</dbReference>
<evidence type="ECO:0008006" key="6">
    <source>
        <dbReference type="Google" id="ProtNLM"/>
    </source>
</evidence>
<dbReference type="CDD" id="cd13777">
    <property type="entry name" value="Aar2_N"/>
    <property type="match status" value="1"/>
</dbReference>
<reference evidence="4 5" key="1">
    <citation type="submission" date="2019-07" db="EMBL/GenBank/DDBJ databases">
        <title>Genomics analysis of Aphanomyces spp. identifies a new class of oomycete effector associated with host adaptation.</title>
        <authorList>
            <person name="Gaulin E."/>
        </authorList>
    </citation>
    <scope>NUCLEOTIDE SEQUENCE [LARGE SCALE GENOMIC DNA]</scope>
    <source>
        <strain evidence="4 5">ATCC 201684</strain>
    </source>
</reference>
<sequence>MSGMAGGVGVVVCLEVPIGSEFGIDYEAFRTAEKFRGVKLIPSGLHFIFYSSNGDGANGIRQGFFINMQPNDVIIRTWSTDTEELMPLKSEVDAENLTRAVHNFQLDGNLGAYPQKHIKTWHKLSKYITRAAIEKCGLTIGGTISPGDPDALSSTSTEALKPFFPDTAQTARFTPLRKASTRKSPQDLTAYHLDSSEHLEYLLETYYKNDWKALLGELQLAFVLFLLISSYDALNQWKQFVWLLCSCENAAITRPELFSAFLQVIHVHLEQVGPDFFEDEVANENFIKASLASLFEILHDDTLDPKLLQRATKLKIFLKDRFRLEFDVMGTYTFGDDECAPTVVLPNELPSYVFTQDIIDSEEENLNIAQDIHRQQRSC</sequence>
<dbReference type="VEuPathDB" id="FungiDB:AeMF1_000270"/>
<name>A0A6G0XET0_9STRA</name>
<proteinExistence type="inferred from homology"/>
<dbReference type="PANTHER" id="PTHR12689:SF4">
    <property type="entry name" value="PROTEIN AAR2 HOMOLOG"/>
    <property type="match status" value="1"/>
</dbReference>
<dbReference type="Gene3D" id="1.25.40.550">
    <property type="entry name" value="Aar2, C-terminal domain-like"/>
    <property type="match status" value="1"/>
</dbReference>